<feature type="domain" description="ABC transporter" evidence="8">
    <location>
        <begin position="10"/>
        <end position="255"/>
    </location>
</feature>
<organism evidence="9 10">
    <name type="scientific">Rouxiella chamberiensis</name>
    <dbReference type="NCBI Taxonomy" id="1513468"/>
    <lineage>
        <taxon>Bacteria</taxon>
        <taxon>Pseudomonadati</taxon>
        <taxon>Pseudomonadota</taxon>
        <taxon>Gammaproteobacteria</taxon>
        <taxon>Enterobacterales</taxon>
        <taxon>Yersiniaceae</taxon>
        <taxon>Rouxiella</taxon>
    </lineage>
</organism>
<dbReference type="PROSITE" id="PS50893">
    <property type="entry name" value="ABC_TRANSPORTER_2"/>
    <property type="match status" value="1"/>
</dbReference>
<evidence type="ECO:0000259" key="8">
    <source>
        <dbReference type="PROSITE" id="PS50893"/>
    </source>
</evidence>
<dbReference type="PANTHER" id="PTHR43166">
    <property type="entry name" value="AMINO ACID IMPORT ATP-BINDING PROTEIN"/>
    <property type="match status" value="1"/>
</dbReference>
<comment type="subcellular location">
    <subcellularLocation>
        <location evidence="1">Cell inner membrane</location>
        <topology evidence="1">Peripheral membrane protein</topology>
    </subcellularLocation>
</comment>
<sequence length="262" mass="28958">MHPNYPHITLSAIDIHKSFGENEVLKGISLDARKGDVISILGASGSGKSTFLRCINLLETPDSGTIAVGGDIIHMKRDARGVQQPVSRRQVEGIRSRLGMVFQDFNLWSHMTALENVMEGPRYVLKRPRKTCIEQAEALLEKVGLFERKDYYPSQLSGGQKQRVAIARALAMDPEVMLFDEPTSALDPERVGEVLKVMRSLAEEGRTMLVVTHEMAFARSVSSQVVFLHQGAIDCKGAPRALFGSEGSPRFQQFISPHLQSA</sequence>
<reference evidence="9" key="1">
    <citation type="submission" date="2022-12" db="EMBL/GenBank/DDBJ databases">
        <title>Complete genome sequence of an Australian strain of Rouxiella badensis DAR84756 and resolution of the R. badensis DSM100043 and R. chamberiensis DSM28324 genomes.</title>
        <authorList>
            <person name="Paul S."/>
            <person name="Anderson P.J."/>
            <person name="Maynard G."/>
            <person name="Dyall-Smith M."/>
            <person name="Kudinha T."/>
        </authorList>
    </citation>
    <scope>NUCLEOTIDE SEQUENCE</scope>
    <source>
        <strain evidence="9">DSM 28324</strain>
    </source>
</reference>
<accession>A0ABY7HT06</accession>
<evidence type="ECO:0000313" key="9">
    <source>
        <dbReference type="EMBL" id="WAT02199.1"/>
    </source>
</evidence>
<dbReference type="PANTHER" id="PTHR43166:SF35">
    <property type="entry name" value="L-CYSTINE IMPORT ATP-BINDING PROTEIN TCYN"/>
    <property type="match status" value="1"/>
</dbReference>
<dbReference type="EMBL" id="CP114058">
    <property type="protein sequence ID" value="WAT02199.1"/>
    <property type="molecule type" value="Genomic_DNA"/>
</dbReference>
<proteinExistence type="inferred from homology"/>
<evidence type="ECO:0000256" key="6">
    <source>
        <dbReference type="ARBA" id="ARBA00022840"/>
    </source>
</evidence>
<dbReference type="CDD" id="cd03262">
    <property type="entry name" value="ABC_HisP_GlnQ"/>
    <property type="match status" value="1"/>
</dbReference>
<keyword evidence="6 9" id="KW-0067">ATP-binding</keyword>
<dbReference type="InterPro" id="IPR003439">
    <property type="entry name" value="ABC_transporter-like_ATP-bd"/>
</dbReference>
<dbReference type="InterPro" id="IPR027417">
    <property type="entry name" value="P-loop_NTPase"/>
</dbReference>
<dbReference type="RefSeq" id="WP_045048041.1">
    <property type="nucleotide sequence ID" value="NZ_CP114058.1"/>
</dbReference>
<keyword evidence="7" id="KW-0472">Membrane</keyword>
<protein>
    <submittedName>
        <fullName evidence="9">ATP-binding cassette domain-containing protein</fullName>
    </submittedName>
</protein>
<evidence type="ECO:0000256" key="3">
    <source>
        <dbReference type="ARBA" id="ARBA00022448"/>
    </source>
</evidence>
<dbReference type="SMART" id="SM00382">
    <property type="entry name" value="AAA"/>
    <property type="match status" value="1"/>
</dbReference>
<keyword evidence="3" id="KW-0813">Transport</keyword>
<evidence type="ECO:0000256" key="5">
    <source>
        <dbReference type="ARBA" id="ARBA00022741"/>
    </source>
</evidence>
<keyword evidence="10" id="KW-1185">Reference proteome</keyword>
<dbReference type="Pfam" id="PF00005">
    <property type="entry name" value="ABC_tran"/>
    <property type="match status" value="1"/>
</dbReference>
<dbReference type="GO" id="GO:0005524">
    <property type="term" value="F:ATP binding"/>
    <property type="evidence" value="ECO:0007669"/>
    <property type="project" value="UniProtKB-KW"/>
</dbReference>
<dbReference type="InterPro" id="IPR017871">
    <property type="entry name" value="ABC_transporter-like_CS"/>
</dbReference>
<dbReference type="InterPro" id="IPR003593">
    <property type="entry name" value="AAA+_ATPase"/>
</dbReference>
<evidence type="ECO:0000313" key="10">
    <source>
        <dbReference type="Proteomes" id="UP001164712"/>
    </source>
</evidence>
<dbReference type="PROSITE" id="PS00211">
    <property type="entry name" value="ABC_TRANSPORTER_1"/>
    <property type="match status" value="1"/>
</dbReference>
<evidence type="ECO:0000256" key="4">
    <source>
        <dbReference type="ARBA" id="ARBA00022475"/>
    </source>
</evidence>
<keyword evidence="5" id="KW-0547">Nucleotide-binding</keyword>
<gene>
    <name evidence="9" type="ORF">O1V66_05995</name>
</gene>
<evidence type="ECO:0000256" key="2">
    <source>
        <dbReference type="ARBA" id="ARBA00005417"/>
    </source>
</evidence>
<evidence type="ECO:0000256" key="1">
    <source>
        <dbReference type="ARBA" id="ARBA00004417"/>
    </source>
</evidence>
<comment type="similarity">
    <text evidence="2">Belongs to the ABC transporter superfamily.</text>
</comment>
<keyword evidence="4" id="KW-1003">Cell membrane</keyword>
<dbReference type="InterPro" id="IPR030679">
    <property type="entry name" value="ABC_ATPase_HisP-typ"/>
</dbReference>
<dbReference type="InterPro" id="IPR050086">
    <property type="entry name" value="MetN_ABC_transporter-like"/>
</dbReference>
<dbReference type="Proteomes" id="UP001164712">
    <property type="component" value="Chromosome"/>
</dbReference>
<dbReference type="PIRSF" id="PIRSF039085">
    <property type="entry name" value="ABC_ATPase_HisP"/>
    <property type="match status" value="1"/>
</dbReference>
<evidence type="ECO:0000256" key="7">
    <source>
        <dbReference type="ARBA" id="ARBA00023136"/>
    </source>
</evidence>
<dbReference type="Gene3D" id="3.40.50.300">
    <property type="entry name" value="P-loop containing nucleotide triphosphate hydrolases"/>
    <property type="match status" value="1"/>
</dbReference>
<dbReference type="SUPFAM" id="SSF52540">
    <property type="entry name" value="P-loop containing nucleoside triphosphate hydrolases"/>
    <property type="match status" value="1"/>
</dbReference>
<name>A0ABY7HT06_9GAMM</name>